<evidence type="ECO:0000313" key="2">
    <source>
        <dbReference type="EMBL" id="SFN83138.1"/>
    </source>
</evidence>
<evidence type="ECO:0000256" key="1">
    <source>
        <dbReference type="SAM" id="SignalP"/>
    </source>
</evidence>
<dbReference type="AlphaFoldDB" id="A0A1I5C852"/>
<dbReference type="OrthoDB" id="7848466at2"/>
<feature type="chain" id="PRO_5011595716" evidence="1">
    <location>
        <begin position="25"/>
        <end position="140"/>
    </location>
</feature>
<gene>
    <name evidence="2" type="ORF">SAMN04487859_109164</name>
</gene>
<dbReference type="STRING" id="1005928.SAMN04487859_109164"/>
<keyword evidence="3" id="KW-1185">Reference proteome</keyword>
<proteinExistence type="predicted"/>
<reference evidence="3" key="1">
    <citation type="submission" date="2016-10" db="EMBL/GenBank/DDBJ databases">
        <authorList>
            <person name="Varghese N."/>
            <person name="Submissions S."/>
        </authorList>
    </citation>
    <scope>NUCLEOTIDE SEQUENCE [LARGE SCALE GENOMIC DNA]</scope>
    <source>
        <strain evidence="3">DSM 28463</strain>
    </source>
</reference>
<keyword evidence="1" id="KW-0732">Signal</keyword>
<feature type="signal peptide" evidence="1">
    <location>
        <begin position="1"/>
        <end position="24"/>
    </location>
</feature>
<dbReference type="RefSeq" id="WP_092837806.1">
    <property type="nucleotide sequence ID" value="NZ_FOVP01000009.1"/>
</dbReference>
<evidence type="ECO:0000313" key="3">
    <source>
        <dbReference type="Proteomes" id="UP000198599"/>
    </source>
</evidence>
<organism evidence="2 3">
    <name type="scientific">Roseovarius lutimaris</name>
    <dbReference type="NCBI Taxonomy" id="1005928"/>
    <lineage>
        <taxon>Bacteria</taxon>
        <taxon>Pseudomonadati</taxon>
        <taxon>Pseudomonadota</taxon>
        <taxon>Alphaproteobacteria</taxon>
        <taxon>Rhodobacterales</taxon>
        <taxon>Roseobacteraceae</taxon>
        <taxon>Roseovarius</taxon>
    </lineage>
</organism>
<sequence>MPHLFRTVLLSTSLALTATGAAWAVDPVKRHSSNAVWFENWSGLSNATLIVVTPDGARTEIQAPSGTPVYKLDPTKAVDGVYDFELRAATKKTVKVDNTINQGRGDAERSSTAVPYVVNGSFTVERGMIVIPEEIKEEGS</sequence>
<dbReference type="Proteomes" id="UP000198599">
    <property type="component" value="Unassembled WGS sequence"/>
</dbReference>
<dbReference type="EMBL" id="FOVP01000009">
    <property type="protein sequence ID" value="SFN83138.1"/>
    <property type="molecule type" value="Genomic_DNA"/>
</dbReference>
<accession>A0A1I5C852</accession>
<protein>
    <submittedName>
        <fullName evidence="2">Uncharacterized protein</fullName>
    </submittedName>
</protein>
<name>A0A1I5C852_9RHOB</name>